<evidence type="ECO:0000313" key="3">
    <source>
        <dbReference type="Proteomes" id="UP000249134"/>
    </source>
</evidence>
<dbReference type="AlphaFoldDB" id="A0A2X4WBB1"/>
<dbReference type="Proteomes" id="UP000249134">
    <property type="component" value="Chromosome 1"/>
</dbReference>
<proteinExistence type="predicted"/>
<dbReference type="KEGG" id="blen:NCTC4824_03229"/>
<keyword evidence="1" id="KW-0812">Transmembrane</keyword>
<organism evidence="2 3">
    <name type="scientific">Lederbergia lenta</name>
    <name type="common">Bacillus lentus</name>
    <dbReference type="NCBI Taxonomy" id="1467"/>
    <lineage>
        <taxon>Bacteria</taxon>
        <taxon>Bacillati</taxon>
        <taxon>Bacillota</taxon>
        <taxon>Bacilli</taxon>
        <taxon>Bacillales</taxon>
        <taxon>Bacillaceae</taxon>
        <taxon>Lederbergia</taxon>
    </lineage>
</organism>
<gene>
    <name evidence="2" type="ORF">NCTC4824_03229</name>
</gene>
<evidence type="ECO:0000256" key="1">
    <source>
        <dbReference type="SAM" id="Phobius"/>
    </source>
</evidence>
<sequence>MKASLGIWIGWLAILLAALGFFYEPYGLGGSAFVLGLICLTSPQKVLAWSGITLGALAVLFALFL</sequence>
<dbReference type="RefSeq" id="WP_197713559.1">
    <property type="nucleotide sequence ID" value="NZ_CBCSGM010000011.1"/>
</dbReference>
<feature type="transmembrane region" description="Helical" evidence="1">
    <location>
        <begin position="46"/>
        <end position="64"/>
    </location>
</feature>
<keyword evidence="1" id="KW-0472">Membrane</keyword>
<keyword evidence="1" id="KW-1133">Transmembrane helix</keyword>
<feature type="transmembrane region" description="Helical" evidence="1">
    <location>
        <begin position="7"/>
        <end position="26"/>
    </location>
</feature>
<evidence type="ECO:0008006" key="4">
    <source>
        <dbReference type="Google" id="ProtNLM"/>
    </source>
</evidence>
<reference evidence="2 3" key="1">
    <citation type="submission" date="2018-06" db="EMBL/GenBank/DDBJ databases">
        <authorList>
            <consortium name="Pathogen Informatics"/>
            <person name="Doyle S."/>
        </authorList>
    </citation>
    <scope>NUCLEOTIDE SEQUENCE [LARGE SCALE GENOMIC DNA]</scope>
    <source>
        <strain evidence="2 3">NCTC4824</strain>
    </source>
</reference>
<evidence type="ECO:0000313" key="2">
    <source>
        <dbReference type="EMBL" id="SQI61446.1"/>
    </source>
</evidence>
<keyword evidence="3" id="KW-1185">Reference proteome</keyword>
<accession>A0A2X4WBB1</accession>
<name>A0A2X4WBB1_LEDLE</name>
<protein>
    <recommendedName>
        <fullName evidence="4">NADH dehydrogenase subunit 6</fullName>
    </recommendedName>
</protein>
<dbReference type="EMBL" id="LS483476">
    <property type="protein sequence ID" value="SQI61446.1"/>
    <property type="molecule type" value="Genomic_DNA"/>
</dbReference>